<dbReference type="EMBL" id="JAGINU010000001">
    <property type="protein sequence ID" value="MBP2368239.1"/>
    <property type="molecule type" value="Genomic_DNA"/>
</dbReference>
<reference evidence="1 2" key="1">
    <citation type="submission" date="2021-03" db="EMBL/GenBank/DDBJ databases">
        <title>Sequencing the genomes of 1000 actinobacteria strains.</title>
        <authorList>
            <person name="Klenk H.-P."/>
        </authorList>
    </citation>
    <scope>NUCLEOTIDE SEQUENCE [LARGE SCALE GENOMIC DNA]</scope>
    <source>
        <strain evidence="1 2">DSM 45256</strain>
    </source>
</reference>
<gene>
    <name evidence="1" type="ORF">JOF36_003935</name>
</gene>
<protein>
    <submittedName>
        <fullName evidence="1">Erythromycin esterase-like protein</fullName>
    </submittedName>
</protein>
<dbReference type="Gene3D" id="3.30.1870.10">
    <property type="entry name" value="EreA-like, domain 2"/>
    <property type="match status" value="1"/>
</dbReference>
<dbReference type="Gene3D" id="1.20.1440.30">
    <property type="entry name" value="Biosynthetic Protein domain"/>
    <property type="match status" value="1"/>
</dbReference>
<evidence type="ECO:0000313" key="2">
    <source>
        <dbReference type="Proteomes" id="UP001519295"/>
    </source>
</evidence>
<dbReference type="PANTHER" id="PTHR31299">
    <property type="entry name" value="ESTERASE, PUTATIVE (AFU_ORTHOLOGUE AFUA_1G05850)-RELATED"/>
    <property type="match status" value="1"/>
</dbReference>
<dbReference type="Gene3D" id="3.40.1660.10">
    <property type="entry name" value="EreA-like (biosynthetic domain)"/>
    <property type="match status" value="1"/>
</dbReference>
<dbReference type="InterPro" id="IPR052036">
    <property type="entry name" value="Hydrolase/PRTase-associated"/>
</dbReference>
<accession>A0ABS4VWG3</accession>
<keyword evidence="2" id="KW-1185">Reference proteome</keyword>
<dbReference type="SUPFAM" id="SSF159501">
    <property type="entry name" value="EreA/ChaN-like"/>
    <property type="match status" value="1"/>
</dbReference>
<dbReference type="RefSeq" id="WP_210028735.1">
    <property type="nucleotide sequence ID" value="NZ_JAGINU010000001.1"/>
</dbReference>
<evidence type="ECO:0000313" key="1">
    <source>
        <dbReference type="EMBL" id="MBP2368239.1"/>
    </source>
</evidence>
<dbReference type="InterPro" id="IPR007815">
    <property type="entry name" value="Emycin_Estase"/>
</dbReference>
<dbReference type="Proteomes" id="UP001519295">
    <property type="component" value="Unassembled WGS sequence"/>
</dbReference>
<comment type="caution">
    <text evidence="1">The sequence shown here is derived from an EMBL/GenBank/DDBJ whole genome shotgun (WGS) entry which is preliminary data.</text>
</comment>
<dbReference type="PANTHER" id="PTHR31299:SF0">
    <property type="entry name" value="ESTERASE, PUTATIVE (AFU_ORTHOLOGUE AFUA_1G05850)-RELATED"/>
    <property type="match status" value="1"/>
</dbReference>
<name>A0ABS4VWG3_9PSEU</name>
<sequence>MPAGAVAALRTLDPRDPDRSDLEPLARIVGDARVVCLGEGAHLAHEFLLARDRLTRFLVERLGFTAVVLESGYAEGLALDRWVAGGPGDLGELSVHAVGHGLGDNDATRAQLSWLRAHPGVRVAGMDLPGSGTDPGPAVRECLDRVPPRSGYDTLRALSALGDREPTAARSRALRRFRALEPADRDRLVAALRALPGRAGGDAVALRCARGAALVADWLTDGPVIGPGSNPRDELMADTVLGLLDELGPDARVVVAAHDGHVGRLPVFGAPSLGTLLAPRLGDDLVVVGSTFAGGEVIELRADPDEELVPGDAVVVPAPRAAAGSLDDLMDGFGPLHLTDLRRLPPGTTDGVETKAFQHLTVPTDPAAFDAVLHVRAVTAEPGAAGRLRAEVAHSSP</sequence>
<dbReference type="Pfam" id="PF05139">
    <property type="entry name" value="Erythro_esteras"/>
    <property type="match status" value="1"/>
</dbReference>
<organism evidence="1 2">
    <name type="scientific">Pseudonocardia parietis</name>
    <dbReference type="NCBI Taxonomy" id="570936"/>
    <lineage>
        <taxon>Bacteria</taxon>
        <taxon>Bacillati</taxon>
        <taxon>Actinomycetota</taxon>
        <taxon>Actinomycetes</taxon>
        <taxon>Pseudonocardiales</taxon>
        <taxon>Pseudonocardiaceae</taxon>
        <taxon>Pseudonocardia</taxon>
    </lineage>
</organism>
<proteinExistence type="predicted"/>
<dbReference type="CDD" id="cd14728">
    <property type="entry name" value="Ere-like"/>
    <property type="match status" value="1"/>
</dbReference>